<reference evidence="1 2" key="1">
    <citation type="journal article" date="2022" name="DNA Res.">
        <title>Chromosomal-level genome assembly of the orchid tree Bauhinia variegata (Leguminosae; Cercidoideae) supports the allotetraploid origin hypothesis of Bauhinia.</title>
        <authorList>
            <person name="Zhong Y."/>
            <person name="Chen Y."/>
            <person name="Zheng D."/>
            <person name="Pang J."/>
            <person name="Liu Y."/>
            <person name="Luo S."/>
            <person name="Meng S."/>
            <person name="Qian L."/>
            <person name="Wei D."/>
            <person name="Dai S."/>
            <person name="Zhou R."/>
        </authorList>
    </citation>
    <scope>NUCLEOTIDE SEQUENCE [LARGE SCALE GENOMIC DNA]</scope>
    <source>
        <strain evidence="1">BV-YZ2020</strain>
    </source>
</reference>
<gene>
    <name evidence="1" type="ORF">L6164_016546</name>
</gene>
<name>A0ACB9NP13_BAUVA</name>
<accession>A0ACB9NP13</accession>
<protein>
    <submittedName>
        <fullName evidence="1">Uncharacterized protein</fullName>
    </submittedName>
</protein>
<comment type="caution">
    <text evidence="1">The sequence shown here is derived from an EMBL/GenBank/DDBJ whole genome shotgun (WGS) entry which is preliminary data.</text>
</comment>
<sequence length="276" mass="29902">MSSEGNDASQMDKGSSSSSLHGYHQEEAYSGQIHPNSAVSFNQGESQPLLASGPPSGIPQFFPSNSQNVIHPEQFHQEAQPLVAAGQHSGISQFFPPNSQNAIHPDQLQQFHNRGLTAPNLSGPFPYGHSPQRGSFLSNDYHFPVSNLPPEHRLSSMVQSAPQYPCTQNLLGGGTGAMQPPAPQQLPQPYPVQPSYLSPAYHAWQQDPIAASGFLAPQEIQFQGVLDRSTIGQSSNQLPYQNFQQMGSYLPENSIPSAEPQLGAWVDPTLPPRYGP</sequence>
<proteinExistence type="predicted"/>
<keyword evidence="2" id="KW-1185">Reference proteome</keyword>
<organism evidence="1 2">
    <name type="scientific">Bauhinia variegata</name>
    <name type="common">Purple orchid tree</name>
    <name type="synonym">Phanera variegata</name>
    <dbReference type="NCBI Taxonomy" id="167791"/>
    <lineage>
        <taxon>Eukaryota</taxon>
        <taxon>Viridiplantae</taxon>
        <taxon>Streptophyta</taxon>
        <taxon>Embryophyta</taxon>
        <taxon>Tracheophyta</taxon>
        <taxon>Spermatophyta</taxon>
        <taxon>Magnoliopsida</taxon>
        <taxon>eudicotyledons</taxon>
        <taxon>Gunneridae</taxon>
        <taxon>Pentapetalae</taxon>
        <taxon>rosids</taxon>
        <taxon>fabids</taxon>
        <taxon>Fabales</taxon>
        <taxon>Fabaceae</taxon>
        <taxon>Cercidoideae</taxon>
        <taxon>Cercideae</taxon>
        <taxon>Bauhiniinae</taxon>
        <taxon>Bauhinia</taxon>
    </lineage>
</organism>
<dbReference type="Proteomes" id="UP000828941">
    <property type="component" value="Chromosome 6"/>
</dbReference>
<dbReference type="EMBL" id="CM039431">
    <property type="protein sequence ID" value="KAI4338202.1"/>
    <property type="molecule type" value="Genomic_DNA"/>
</dbReference>
<evidence type="ECO:0000313" key="2">
    <source>
        <dbReference type="Proteomes" id="UP000828941"/>
    </source>
</evidence>
<evidence type="ECO:0000313" key="1">
    <source>
        <dbReference type="EMBL" id="KAI4338202.1"/>
    </source>
</evidence>